<reference evidence="3" key="2">
    <citation type="submission" date="2018-03" db="EMBL/GenBank/DDBJ databases">
        <authorList>
            <person name="Keele B.F."/>
        </authorList>
    </citation>
    <scope>NUCLEOTIDE SEQUENCE</scope>
    <source>
        <strain evidence="3">SNUC 4143</strain>
        <strain evidence="2">SNUC 761</strain>
    </source>
</reference>
<feature type="transmembrane region" description="Helical" evidence="1">
    <location>
        <begin position="310"/>
        <end position="329"/>
    </location>
</feature>
<feature type="transmembrane region" description="Helical" evidence="1">
    <location>
        <begin position="267"/>
        <end position="290"/>
    </location>
</feature>
<feature type="transmembrane region" description="Helical" evidence="1">
    <location>
        <begin position="125"/>
        <end position="157"/>
    </location>
</feature>
<dbReference type="AlphaFoldDB" id="A0A2T4KQY6"/>
<dbReference type="RefSeq" id="WP_107506310.1">
    <property type="nucleotide sequence ID" value="NZ_CP130489.1"/>
</dbReference>
<dbReference type="InterPro" id="IPR004697">
    <property type="entry name" value="AbgT"/>
</dbReference>
<accession>A0A2T4KQY6</accession>
<protein>
    <submittedName>
        <fullName evidence="3">Aminobenzoyl-glutamate transporter</fullName>
    </submittedName>
</protein>
<feature type="transmembrane region" description="Helical" evidence="1">
    <location>
        <begin position="414"/>
        <end position="433"/>
    </location>
</feature>
<gene>
    <name evidence="2" type="ORF">BUY44_09420</name>
    <name evidence="3" type="ORF">BUY48_05095</name>
</gene>
<dbReference type="EMBL" id="PYZH01000022">
    <property type="protein sequence ID" value="PTF15888.1"/>
    <property type="molecule type" value="Genomic_DNA"/>
</dbReference>
<dbReference type="Proteomes" id="UP000243350">
    <property type="component" value="Unassembled WGS sequence"/>
</dbReference>
<dbReference type="EMBL" id="PYZL01000073">
    <property type="protein sequence ID" value="PTE71573.1"/>
    <property type="molecule type" value="Genomic_DNA"/>
</dbReference>
<evidence type="ECO:0000313" key="2">
    <source>
        <dbReference type="EMBL" id="PTE71573.1"/>
    </source>
</evidence>
<reference evidence="4 5" key="1">
    <citation type="journal article" date="2016" name="Front. Microbiol.">
        <title>Comprehensive Phylogenetic Analysis of Bovine Non-aureus Staphylococci Species Based on Whole-Genome Sequencing.</title>
        <authorList>
            <person name="Naushad S."/>
            <person name="Barkema H.W."/>
            <person name="Luby C."/>
            <person name="Condas L.A."/>
            <person name="Nobrega D.B."/>
            <person name="Carson D.A."/>
            <person name="De Buck J."/>
        </authorList>
    </citation>
    <scope>NUCLEOTIDE SEQUENCE [LARGE SCALE GENOMIC DNA]</scope>
    <source>
        <strain evidence="3 5">SNUC 4143</strain>
        <strain evidence="2 4">SNUC 761</strain>
    </source>
</reference>
<feature type="transmembrane region" description="Helical" evidence="1">
    <location>
        <begin position="88"/>
        <end position="105"/>
    </location>
</feature>
<feature type="transmembrane region" description="Helical" evidence="1">
    <location>
        <begin position="475"/>
        <end position="500"/>
    </location>
</feature>
<dbReference type="PANTHER" id="PTHR30282:SF0">
    <property type="entry name" value="P-AMINOBENZOYL-GLUTAMATE TRANSPORT PROTEIN"/>
    <property type="match status" value="1"/>
</dbReference>
<name>A0A2T4KQY6_9STAP</name>
<sequence>MTTKTKERPSLINRFLNIVEKAGNKLPDPAVLFFLMCVGLAVITWIVSLFDVSVKHPGSGEMIHIKNIISTEGIAMIMNDAIKNFSEFPALGLVLAVMIGVGAAEKSGYFDKLMISVVNKASRKMIVPTIILIGILGSLAGDAATVILPPLAAMIFIKIGYHPIAGLAMAYASAVGGFGANLLIGMQDALVYAFTEPATKIVSDSVKINVAMNWYFIAASVFLVLPIIYFTTTKIVLPRLGTYDESQSNFDEEEETSSTITMTEKRALFWANMSFIVLVVALIICCLPESSWLRNAKTGSLIDDSPLINGVGLVILVLFLIPGIVYGVLSRQINNTKDLGAMVSESLGSMGSFILIVFFAAQLLAFLQWSNLGIIVSVYGAKLLQHQSGIVLIIGIIILSSLINLIIGSASAKWGILAPIFVPMMILVGYHPAFTQMIYRVGDSVTNPITPMMPYLPLILSYAQKYDKNMKLGSLLSSLMPYTIALSIIWTLFIIVWYLIGLPLGPGGPIKTPK</sequence>
<feature type="transmembrane region" description="Helical" evidence="1">
    <location>
        <begin position="214"/>
        <end position="232"/>
    </location>
</feature>
<keyword evidence="1" id="KW-0812">Transmembrane</keyword>
<evidence type="ECO:0000313" key="4">
    <source>
        <dbReference type="Proteomes" id="UP000242547"/>
    </source>
</evidence>
<feature type="transmembrane region" description="Helical" evidence="1">
    <location>
        <begin position="30"/>
        <end position="52"/>
    </location>
</feature>
<comment type="caution">
    <text evidence="3">The sequence shown here is derived from an EMBL/GenBank/DDBJ whole genome shotgun (WGS) entry which is preliminary data.</text>
</comment>
<organism evidence="3 5">
    <name type="scientific">Staphylococcus devriesei</name>
    <dbReference type="NCBI Taxonomy" id="586733"/>
    <lineage>
        <taxon>Bacteria</taxon>
        <taxon>Bacillati</taxon>
        <taxon>Bacillota</taxon>
        <taxon>Bacilli</taxon>
        <taxon>Bacillales</taxon>
        <taxon>Staphylococcaceae</taxon>
        <taxon>Staphylococcus</taxon>
    </lineage>
</organism>
<evidence type="ECO:0000313" key="3">
    <source>
        <dbReference type="EMBL" id="PTF15888.1"/>
    </source>
</evidence>
<feature type="transmembrane region" description="Helical" evidence="1">
    <location>
        <begin position="350"/>
        <end position="369"/>
    </location>
</feature>
<keyword evidence="1" id="KW-0472">Membrane</keyword>
<dbReference type="PANTHER" id="PTHR30282">
    <property type="entry name" value="P-AMINOBENZOYL GLUTAMATE TRANSPORTER"/>
    <property type="match status" value="1"/>
</dbReference>
<keyword evidence="1" id="KW-1133">Transmembrane helix</keyword>
<evidence type="ECO:0000313" key="5">
    <source>
        <dbReference type="Proteomes" id="UP000243350"/>
    </source>
</evidence>
<dbReference type="Pfam" id="PF03806">
    <property type="entry name" value="ABG_transport"/>
    <property type="match status" value="1"/>
</dbReference>
<proteinExistence type="predicted"/>
<dbReference type="GO" id="GO:0015558">
    <property type="term" value="F:secondary active p-aminobenzoyl-glutamate transmembrane transporter activity"/>
    <property type="evidence" value="ECO:0007669"/>
    <property type="project" value="InterPro"/>
</dbReference>
<feature type="transmembrane region" description="Helical" evidence="1">
    <location>
        <begin position="169"/>
        <end position="194"/>
    </location>
</feature>
<feature type="transmembrane region" description="Helical" evidence="1">
    <location>
        <begin position="389"/>
        <end position="407"/>
    </location>
</feature>
<evidence type="ECO:0000256" key="1">
    <source>
        <dbReference type="SAM" id="Phobius"/>
    </source>
</evidence>
<dbReference type="GO" id="GO:1902604">
    <property type="term" value="P:p-aminobenzoyl-glutamate transmembrane transport"/>
    <property type="evidence" value="ECO:0007669"/>
    <property type="project" value="InterPro"/>
</dbReference>
<dbReference type="Proteomes" id="UP000242547">
    <property type="component" value="Unassembled WGS sequence"/>
</dbReference>